<evidence type="ECO:0000259" key="8">
    <source>
        <dbReference type="Pfam" id="PF00291"/>
    </source>
</evidence>
<dbReference type="GO" id="GO:0006565">
    <property type="term" value="P:L-serine catabolic process"/>
    <property type="evidence" value="ECO:0007669"/>
    <property type="project" value="TreeGrafter"/>
</dbReference>
<evidence type="ECO:0000256" key="5">
    <source>
        <dbReference type="ARBA" id="ARBA00023239"/>
    </source>
</evidence>
<sequence>MTISAITSANTMGDQRQSHIKTPLLYSAPLSTICGHNVYLKMEPLQPSGSFKIRGVGHSVQVARAQRGDQLHVISSSGGNAGLAACTAAHIAGVKATLYCPSSTEDHVVKLCEAEGATVVRGGASFDEANAAALAAVRADPNAVLIHPFEGQNVVAGNSTIVDETYDQMREEHDLPAGPDLISTAVGGGGLLNGILMGLQRQIERGASPPTICSVQCFGADSFSRSMAENKTVTLDAITSKCTSLGARTCSQSTLDRARAYPGEKHFVVAEDAVAASASWQFARDHRVLAEISCGAALLPIYFASRVLKQGGVASPSEGKKNIVVVVCGGSKNTLEAVYNFQKAEEARGGTSMCRLIVDGQEVGGSARGGDRGGIVVSVGLGGRGRKLRRRCLLGGGLVLEGRFESLEKGREEVFKHALDLLLLVLVLALAVLLLSGASGLKALLSFDLGSALCLRSSTSGCHLTLMKSGCLFAALKLLLLLLLVAMIGSLGSLNHVLLYGLEEGSSLLLLLLVALLLTLELETSLLFSMSTTSSHLFLSPSFLPFLLCDGASSGNGYGAASSSFSLFAGVGVGGRESYCIQVEYGSDSKERGWRCPKDVEGVEK</sequence>
<reference evidence="9 10" key="1">
    <citation type="journal article" date="2018" name="Mol. Biol. Evol.">
        <title>Broad Genomic Sampling Reveals a Smut Pathogenic Ancestry of the Fungal Clade Ustilaginomycotina.</title>
        <authorList>
            <person name="Kijpornyongpan T."/>
            <person name="Mondo S.J."/>
            <person name="Barry K."/>
            <person name="Sandor L."/>
            <person name="Lee J."/>
            <person name="Lipzen A."/>
            <person name="Pangilinan J."/>
            <person name="LaButti K."/>
            <person name="Hainaut M."/>
            <person name="Henrissat B."/>
            <person name="Grigoriev I.V."/>
            <person name="Spatafora J.W."/>
            <person name="Aime M.C."/>
        </authorList>
    </citation>
    <scope>NUCLEOTIDE SEQUENCE [LARGE SCALE GENOMIC DNA]</scope>
    <source>
        <strain evidence="9 10">MCA 5214</strain>
    </source>
</reference>
<feature type="domain" description="Tryptophan synthase beta chain-like PALP" evidence="8">
    <location>
        <begin position="19"/>
        <end position="329"/>
    </location>
</feature>
<evidence type="ECO:0000256" key="6">
    <source>
        <dbReference type="ARBA" id="ARBA00049406"/>
    </source>
</evidence>
<dbReference type="PANTHER" id="PTHR48078:SF2">
    <property type="entry name" value="CATABOLIC L-SERINE_THREONINE DEHYDRATASE"/>
    <property type="match status" value="1"/>
</dbReference>
<evidence type="ECO:0000256" key="7">
    <source>
        <dbReference type="SAM" id="Phobius"/>
    </source>
</evidence>
<dbReference type="Pfam" id="PF00291">
    <property type="entry name" value="PALP"/>
    <property type="match status" value="1"/>
</dbReference>
<evidence type="ECO:0000256" key="1">
    <source>
        <dbReference type="ARBA" id="ARBA00001933"/>
    </source>
</evidence>
<dbReference type="OrthoDB" id="7773036at2759"/>
<name>A0A316UYT8_9BASI</name>
<dbReference type="InterPro" id="IPR036052">
    <property type="entry name" value="TrpB-like_PALP_sf"/>
</dbReference>
<dbReference type="GeneID" id="37026485"/>
<feature type="transmembrane region" description="Helical" evidence="7">
    <location>
        <begin position="466"/>
        <end position="488"/>
    </location>
</feature>
<keyword evidence="7" id="KW-1133">Transmembrane helix</keyword>
<keyword evidence="10" id="KW-1185">Reference proteome</keyword>
<dbReference type="GO" id="GO:0003941">
    <property type="term" value="F:L-serine ammonia-lyase activity"/>
    <property type="evidence" value="ECO:0007669"/>
    <property type="project" value="UniProtKB-EC"/>
</dbReference>
<evidence type="ECO:0000313" key="9">
    <source>
        <dbReference type="EMBL" id="PWN30460.1"/>
    </source>
</evidence>
<evidence type="ECO:0000313" key="10">
    <source>
        <dbReference type="Proteomes" id="UP000245884"/>
    </source>
</evidence>
<proteinExistence type="inferred from homology"/>
<dbReference type="PROSITE" id="PS00165">
    <property type="entry name" value="DEHYDRATASE_SER_THR"/>
    <property type="match status" value="1"/>
</dbReference>
<dbReference type="EC" id="4.3.1.17" evidence="3"/>
<dbReference type="RefSeq" id="XP_025365072.1">
    <property type="nucleotide sequence ID" value="XM_025504662.1"/>
</dbReference>
<keyword evidence="7" id="KW-0472">Membrane</keyword>
<dbReference type="GO" id="GO:0006567">
    <property type="term" value="P:L-threonine catabolic process"/>
    <property type="evidence" value="ECO:0007669"/>
    <property type="project" value="TreeGrafter"/>
</dbReference>
<comment type="similarity">
    <text evidence="2">Belongs to the serine/threonine dehydratase family.</text>
</comment>
<dbReference type="GO" id="GO:0009097">
    <property type="term" value="P:isoleucine biosynthetic process"/>
    <property type="evidence" value="ECO:0007669"/>
    <property type="project" value="TreeGrafter"/>
</dbReference>
<comment type="cofactor">
    <cofactor evidence="1">
        <name>pyridoxal 5'-phosphate</name>
        <dbReference type="ChEBI" id="CHEBI:597326"/>
    </cofactor>
</comment>
<dbReference type="AlphaFoldDB" id="A0A316UYT8"/>
<dbReference type="PANTHER" id="PTHR48078">
    <property type="entry name" value="THREONINE DEHYDRATASE, MITOCHONDRIAL-RELATED"/>
    <property type="match status" value="1"/>
</dbReference>
<evidence type="ECO:0000256" key="3">
    <source>
        <dbReference type="ARBA" id="ARBA00012093"/>
    </source>
</evidence>
<gene>
    <name evidence="9" type="ORF">BDZ90DRAFT_225275</name>
</gene>
<dbReference type="Gene3D" id="3.40.50.1100">
    <property type="match status" value="2"/>
</dbReference>
<dbReference type="GO" id="GO:0030170">
    <property type="term" value="F:pyridoxal phosphate binding"/>
    <property type="evidence" value="ECO:0007669"/>
    <property type="project" value="InterPro"/>
</dbReference>
<dbReference type="SUPFAM" id="SSF53686">
    <property type="entry name" value="Tryptophan synthase beta subunit-like PLP-dependent enzymes"/>
    <property type="match status" value="1"/>
</dbReference>
<feature type="transmembrane region" description="Helical" evidence="7">
    <location>
        <begin position="508"/>
        <end position="528"/>
    </location>
</feature>
<evidence type="ECO:0000256" key="2">
    <source>
        <dbReference type="ARBA" id="ARBA00010869"/>
    </source>
</evidence>
<dbReference type="InterPro" id="IPR001926">
    <property type="entry name" value="TrpB-like_PALP"/>
</dbReference>
<dbReference type="GO" id="GO:0004794">
    <property type="term" value="F:threonine deaminase activity"/>
    <property type="evidence" value="ECO:0007669"/>
    <property type="project" value="TreeGrafter"/>
</dbReference>
<dbReference type="InterPro" id="IPR000634">
    <property type="entry name" value="Ser/Thr_deHydtase_PyrdxlP-BS"/>
</dbReference>
<dbReference type="STRING" id="1569628.A0A316UYT8"/>
<evidence type="ECO:0000256" key="4">
    <source>
        <dbReference type="ARBA" id="ARBA00022898"/>
    </source>
</evidence>
<organism evidence="9 10">
    <name type="scientific">Jaminaea rosea</name>
    <dbReference type="NCBI Taxonomy" id="1569628"/>
    <lineage>
        <taxon>Eukaryota</taxon>
        <taxon>Fungi</taxon>
        <taxon>Dikarya</taxon>
        <taxon>Basidiomycota</taxon>
        <taxon>Ustilaginomycotina</taxon>
        <taxon>Exobasidiomycetes</taxon>
        <taxon>Microstromatales</taxon>
        <taxon>Microstromatales incertae sedis</taxon>
        <taxon>Jaminaea</taxon>
    </lineage>
</organism>
<dbReference type="EMBL" id="KZ819662">
    <property type="protein sequence ID" value="PWN30460.1"/>
    <property type="molecule type" value="Genomic_DNA"/>
</dbReference>
<dbReference type="Proteomes" id="UP000245884">
    <property type="component" value="Unassembled WGS sequence"/>
</dbReference>
<dbReference type="InterPro" id="IPR050147">
    <property type="entry name" value="Ser/Thr_Dehydratase"/>
</dbReference>
<accession>A0A316UYT8</accession>
<keyword evidence="4" id="KW-0663">Pyridoxal phosphate</keyword>
<protein>
    <recommendedName>
        <fullName evidence="3">L-serine ammonia-lyase</fullName>
        <ecNumber evidence="3">4.3.1.17</ecNumber>
    </recommendedName>
</protein>
<feature type="transmembrane region" description="Helical" evidence="7">
    <location>
        <begin position="421"/>
        <end position="445"/>
    </location>
</feature>
<keyword evidence="5" id="KW-0456">Lyase</keyword>
<comment type="catalytic activity">
    <reaction evidence="6">
        <text>L-serine = pyruvate + NH4(+)</text>
        <dbReference type="Rhea" id="RHEA:19169"/>
        <dbReference type="ChEBI" id="CHEBI:15361"/>
        <dbReference type="ChEBI" id="CHEBI:28938"/>
        <dbReference type="ChEBI" id="CHEBI:33384"/>
        <dbReference type="EC" id="4.3.1.17"/>
    </reaction>
</comment>
<keyword evidence="7" id="KW-0812">Transmembrane</keyword>